<gene>
    <name evidence="1" type="ORF">HMPREF0872_06835</name>
</gene>
<sequence length="141" mass="16485">MTAKEELIQIRQIDKALRSTELEIARCRADIYSVHAVDYSAERVSGGSHQDIADKIAILTELLDKANREWDQLINLRTEIRQKIANIDSYVLRAVLIEYYVLQKNWEQVADDMGYSIQHVYRIHGKALQAYQSKNYKDERE</sequence>
<dbReference type="Gene3D" id="1.20.140.160">
    <property type="match status" value="1"/>
</dbReference>
<dbReference type="Proteomes" id="UP000029628">
    <property type="component" value="Unassembled WGS sequence"/>
</dbReference>
<dbReference type="RefSeq" id="WP_038152931.1">
    <property type="nucleotide sequence ID" value="NZ_JRNT01000026.1"/>
</dbReference>
<dbReference type="AlphaFoldDB" id="A0A096CNH7"/>
<proteinExistence type="predicted"/>
<keyword evidence="2" id="KW-1185">Reference proteome</keyword>
<dbReference type="Pfam" id="PF07374">
    <property type="entry name" value="DUF1492"/>
    <property type="match status" value="1"/>
</dbReference>
<dbReference type="eggNOG" id="ENOG5033ESA">
    <property type="taxonomic scope" value="Bacteria"/>
</dbReference>
<comment type="caution">
    <text evidence="1">The sequence shown here is derived from an EMBL/GenBank/DDBJ whole genome shotgun (WGS) entry which is preliminary data.</text>
</comment>
<protein>
    <recommendedName>
        <fullName evidence="3">DUF1492 domain-containing protein</fullName>
    </recommendedName>
</protein>
<name>A0A096CNH7_9FIRM</name>
<dbReference type="InterPro" id="IPR010861">
    <property type="entry name" value="DUF1492"/>
</dbReference>
<organism evidence="1 2">
    <name type="scientific">Veillonella montpellierensis DNF00314</name>
    <dbReference type="NCBI Taxonomy" id="1401067"/>
    <lineage>
        <taxon>Bacteria</taxon>
        <taxon>Bacillati</taxon>
        <taxon>Bacillota</taxon>
        <taxon>Negativicutes</taxon>
        <taxon>Veillonellales</taxon>
        <taxon>Veillonellaceae</taxon>
        <taxon>Veillonella</taxon>
    </lineage>
</organism>
<dbReference type="EMBL" id="JRNT01000026">
    <property type="protein sequence ID" value="KGF46844.1"/>
    <property type="molecule type" value="Genomic_DNA"/>
</dbReference>
<evidence type="ECO:0000313" key="2">
    <source>
        <dbReference type="Proteomes" id="UP000029628"/>
    </source>
</evidence>
<evidence type="ECO:0000313" key="1">
    <source>
        <dbReference type="EMBL" id="KGF46844.1"/>
    </source>
</evidence>
<reference evidence="1 2" key="1">
    <citation type="submission" date="2014-07" db="EMBL/GenBank/DDBJ databases">
        <authorList>
            <person name="McCorrison J."/>
            <person name="Sanka R."/>
            <person name="Torralba M."/>
            <person name="Gillis M."/>
            <person name="Haft D.H."/>
            <person name="Methe B."/>
            <person name="Sutton G."/>
            <person name="Nelson K.E."/>
        </authorList>
    </citation>
    <scope>NUCLEOTIDE SEQUENCE [LARGE SCALE GENOMIC DNA]</scope>
    <source>
        <strain evidence="1 2">DNF00314</strain>
    </source>
</reference>
<evidence type="ECO:0008006" key="3">
    <source>
        <dbReference type="Google" id="ProtNLM"/>
    </source>
</evidence>
<accession>A0A096CNH7</accession>